<feature type="chain" id="PRO_5047504866" description="Secreted protein" evidence="1">
    <location>
        <begin position="20"/>
        <end position="101"/>
    </location>
</feature>
<evidence type="ECO:0000313" key="3">
    <source>
        <dbReference type="Proteomes" id="UP000787635"/>
    </source>
</evidence>
<comment type="caution">
    <text evidence="2">The sequence shown here is derived from an EMBL/GenBank/DDBJ whole genome shotgun (WGS) entry which is preliminary data.</text>
</comment>
<accession>A0ABX1E1U8</accession>
<evidence type="ECO:0008006" key="4">
    <source>
        <dbReference type="Google" id="ProtNLM"/>
    </source>
</evidence>
<proteinExistence type="predicted"/>
<dbReference type="RefSeq" id="WP_168027429.1">
    <property type="nucleotide sequence ID" value="NZ_JAAVNE010000003.1"/>
</dbReference>
<keyword evidence="1" id="KW-0732">Signal</keyword>
<evidence type="ECO:0000256" key="1">
    <source>
        <dbReference type="SAM" id="SignalP"/>
    </source>
</evidence>
<dbReference type="EMBL" id="JAAVNE010000003">
    <property type="protein sequence ID" value="NKC29798.1"/>
    <property type="molecule type" value="Genomic_DNA"/>
</dbReference>
<organism evidence="2 3">
    <name type="scientific">Falsiroseomonas selenitidurans</name>
    <dbReference type="NCBI Taxonomy" id="2716335"/>
    <lineage>
        <taxon>Bacteria</taxon>
        <taxon>Pseudomonadati</taxon>
        <taxon>Pseudomonadota</taxon>
        <taxon>Alphaproteobacteria</taxon>
        <taxon>Acetobacterales</taxon>
        <taxon>Roseomonadaceae</taxon>
        <taxon>Falsiroseomonas</taxon>
    </lineage>
</organism>
<protein>
    <recommendedName>
        <fullName evidence="4">Secreted protein</fullName>
    </recommendedName>
</protein>
<sequence length="101" mass="10731">MRHRLAAMLLGLLPGLAMAQQPPSCAASGYTPLRSAAEVTADVARHRCPPGSRLDVAMTTAGQALVLQRDGLCQPDSVRTRTVRPTPETRALGLRCDLAAR</sequence>
<reference evidence="2 3" key="1">
    <citation type="submission" date="2020-03" db="EMBL/GenBank/DDBJ databases">
        <title>Roseomonas selenitidurans sp. nov. isolated from urban soil.</title>
        <authorList>
            <person name="Liu H."/>
        </authorList>
    </citation>
    <scope>NUCLEOTIDE SEQUENCE [LARGE SCALE GENOMIC DNA]</scope>
    <source>
        <strain evidence="2 3">BU-1</strain>
    </source>
</reference>
<keyword evidence="3" id="KW-1185">Reference proteome</keyword>
<evidence type="ECO:0000313" key="2">
    <source>
        <dbReference type="EMBL" id="NKC29798.1"/>
    </source>
</evidence>
<name>A0ABX1E1U8_9PROT</name>
<dbReference type="Proteomes" id="UP000787635">
    <property type="component" value="Unassembled WGS sequence"/>
</dbReference>
<gene>
    <name evidence="2" type="ORF">HEQ75_02910</name>
</gene>
<feature type="signal peptide" evidence="1">
    <location>
        <begin position="1"/>
        <end position="19"/>
    </location>
</feature>